<organism evidence="1 2">
    <name type="scientific">Cafeteria roenbergensis</name>
    <name type="common">Marine flagellate</name>
    <dbReference type="NCBI Taxonomy" id="33653"/>
    <lineage>
        <taxon>Eukaryota</taxon>
        <taxon>Sar</taxon>
        <taxon>Stramenopiles</taxon>
        <taxon>Bigyra</taxon>
        <taxon>Opalozoa</taxon>
        <taxon>Bicosoecida</taxon>
        <taxon>Cafeteriaceae</taxon>
        <taxon>Cafeteria</taxon>
    </lineage>
</organism>
<dbReference type="PANTHER" id="PTHR12112">
    <property type="entry name" value="BNIP - RELATED"/>
    <property type="match status" value="1"/>
</dbReference>
<evidence type="ECO:0008006" key="3">
    <source>
        <dbReference type="Google" id="ProtNLM"/>
    </source>
</evidence>
<dbReference type="InterPro" id="IPR038763">
    <property type="entry name" value="DHH_sf"/>
</dbReference>
<dbReference type="AlphaFoldDB" id="A0A5A8CB45"/>
<dbReference type="Gene3D" id="3.90.1640.10">
    <property type="entry name" value="inorganic pyrophosphatase (n-terminal core)"/>
    <property type="match status" value="1"/>
</dbReference>
<dbReference type="PANTHER" id="PTHR12112:SF39">
    <property type="entry name" value="EG:152A3.5 PROTEIN (FBGN0003116_PN PROTEIN)"/>
    <property type="match status" value="1"/>
</dbReference>
<dbReference type="Gene3D" id="3.10.310.20">
    <property type="entry name" value="DHHA2 domain"/>
    <property type="match status" value="1"/>
</dbReference>
<keyword evidence="2" id="KW-1185">Reference proteome</keyword>
<gene>
    <name evidence="1" type="ORF">FNF29_05725</name>
</gene>
<reference evidence="1 2" key="1">
    <citation type="submission" date="2019-07" db="EMBL/GenBank/DDBJ databases">
        <title>Genomes of Cafeteria roenbergensis.</title>
        <authorList>
            <person name="Fischer M.G."/>
            <person name="Hackl T."/>
            <person name="Roman M."/>
        </authorList>
    </citation>
    <scope>NUCLEOTIDE SEQUENCE [LARGE SCALE GENOMIC DNA]</scope>
    <source>
        <strain evidence="1 2">BVI</strain>
    </source>
</reference>
<protein>
    <recommendedName>
        <fullName evidence="3">DHHA2 domain-containing protein</fullName>
    </recommendedName>
</protein>
<name>A0A5A8CB45_CAFRO</name>
<comment type="caution">
    <text evidence="1">The sequence shown here is derived from an EMBL/GenBank/DDBJ whole genome shotgun (WGS) entry which is preliminary data.</text>
</comment>
<dbReference type="GO" id="GO:0005737">
    <property type="term" value="C:cytoplasm"/>
    <property type="evidence" value="ECO:0007669"/>
    <property type="project" value="TreeGrafter"/>
</dbReference>
<dbReference type="OMA" id="PEECHEA"/>
<sequence>MASLAAFLRERSNPATWLSRTRTLHLFLGNEASDADSIISSICMAFLRQRAMPAESHFCAPWVQCRRGELKVRAETEALLRCAGIDPAWLVYRDDWQLPLDPHSHGEVVLNLVDHNKLSQQGDHLHDWADDAVEAIWDHHPDLGCHMGAKVREIAFDTESMTGLGSCSTIVAEAFLSQAPEMMAARDPAREPEAGRPFAFAPGKEVALLLLGVMLLDTACLSDAAGKAQPRDIAAANAAAAACGMAGGATGSDARALFSDLSGRKFSRELWESLSIAEAVGADFKQTDVDTAWGTPLRVGYASVLAPLDLVLRAASPEECHEALAHVCADKGLNVLAILGFTLSGEPAVPHRELAMFAPEKGGESPASGAAAASVAPGAAGAGPEVAAMPSAEEILAAAASTIGAPLTAEAGSGEDNAFGMQLEAGNGVGDRPCVSASGHGRLARWNQGDVKASRKQIRPPMDSGIAAWAAAWERQ</sequence>
<dbReference type="InterPro" id="IPR038222">
    <property type="entry name" value="DHHA2_dom_sf"/>
</dbReference>
<dbReference type="GO" id="GO:0004309">
    <property type="term" value="F:exopolyphosphatase activity"/>
    <property type="evidence" value="ECO:0007669"/>
    <property type="project" value="TreeGrafter"/>
</dbReference>
<dbReference type="SUPFAM" id="SSF64182">
    <property type="entry name" value="DHH phosphoesterases"/>
    <property type="match status" value="1"/>
</dbReference>
<dbReference type="EMBL" id="VLTN01000040">
    <property type="protein sequence ID" value="KAA0149714.1"/>
    <property type="molecule type" value="Genomic_DNA"/>
</dbReference>
<dbReference type="Proteomes" id="UP000323011">
    <property type="component" value="Unassembled WGS sequence"/>
</dbReference>
<evidence type="ECO:0000313" key="1">
    <source>
        <dbReference type="EMBL" id="KAA0149714.1"/>
    </source>
</evidence>
<proteinExistence type="predicted"/>
<accession>A0A5A8CB45</accession>
<evidence type="ECO:0000313" key="2">
    <source>
        <dbReference type="Proteomes" id="UP000323011"/>
    </source>
</evidence>